<dbReference type="Gene3D" id="2.170.120.20">
    <property type="entry name" value="Ribosomal protein L25, beta domain"/>
    <property type="match status" value="1"/>
</dbReference>
<evidence type="ECO:0000256" key="4">
    <source>
        <dbReference type="ARBA" id="ARBA00023274"/>
    </source>
</evidence>
<feature type="region of interest" description="Disordered" evidence="6">
    <location>
        <begin position="184"/>
        <end position="210"/>
    </location>
</feature>
<evidence type="ECO:0000313" key="10">
    <source>
        <dbReference type="Proteomes" id="UP000469523"/>
    </source>
</evidence>
<dbReference type="InterPro" id="IPR020057">
    <property type="entry name" value="Ribosomal_bL25_b-dom"/>
</dbReference>
<comment type="similarity">
    <text evidence="5">Belongs to the bacterial ribosomal protein bL25 family. CTC subfamily.</text>
</comment>
<dbReference type="Proteomes" id="UP000469523">
    <property type="component" value="Unassembled WGS sequence"/>
</dbReference>
<dbReference type="Pfam" id="PF01386">
    <property type="entry name" value="Ribosomal_L25p"/>
    <property type="match status" value="1"/>
</dbReference>
<dbReference type="InterPro" id="IPR001021">
    <property type="entry name" value="Ribosomal_bL25_long"/>
</dbReference>
<name>A0A6N7XPB7_9FIRM</name>
<dbReference type="PANTHER" id="PTHR33284:SF1">
    <property type="entry name" value="RIBOSOMAL PROTEIN L25_GLN-TRNA SYNTHETASE, ANTI-CODON-BINDING DOMAIN-CONTAINING PROTEIN"/>
    <property type="match status" value="1"/>
</dbReference>
<dbReference type="CDD" id="cd00495">
    <property type="entry name" value="Ribosomal_L25_TL5_CTC"/>
    <property type="match status" value="1"/>
</dbReference>
<keyword evidence="1 5" id="KW-0699">rRNA-binding</keyword>
<dbReference type="EMBL" id="VUNQ01000066">
    <property type="protein sequence ID" value="MSU03326.1"/>
    <property type="molecule type" value="Genomic_DNA"/>
</dbReference>
<gene>
    <name evidence="5" type="primary">rplY</name>
    <name evidence="5" type="synonym">ctc</name>
    <name evidence="9" type="ORF">FYJ83_17855</name>
</gene>
<dbReference type="SUPFAM" id="SSF50715">
    <property type="entry name" value="Ribosomal protein L25-like"/>
    <property type="match status" value="1"/>
</dbReference>
<evidence type="ECO:0000256" key="6">
    <source>
        <dbReference type="SAM" id="MobiDB-lite"/>
    </source>
</evidence>
<keyword evidence="10" id="KW-1185">Reference proteome</keyword>
<keyword evidence="4 5" id="KW-0687">Ribonucleoprotein</keyword>
<comment type="caution">
    <text evidence="9">The sequence shown here is derived from an EMBL/GenBank/DDBJ whole genome shotgun (WGS) entry which is preliminary data.</text>
</comment>
<comment type="function">
    <text evidence="5">This is one of the proteins that binds to the 5S RNA in the ribosome where it forms part of the central protuberance.</text>
</comment>
<dbReference type="Gene3D" id="2.40.240.10">
    <property type="entry name" value="Ribosomal Protein L25, Chain P"/>
    <property type="match status" value="1"/>
</dbReference>
<dbReference type="GO" id="GO:0006412">
    <property type="term" value="P:translation"/>
    <property type="evidence" value="ECO:0007669"/>
    <property type="project" value="UniProtKB-UniRule"/>
</dbReference>
<evidence type="ECO:0000256" key="1">
    <source>
        <dbReference type="ARBA" id="ARBA00022730"/>
    </source>
</evidence>
<dbReference type="InterPro" id="IPR037121">
    <property type="entry name" value="Ribosomal_bL25_C"/>
</dbReference>
<feature type="domain" description="Large ribosomal subunit protein bL25 beta" evidence="8">
    <location>
        <begin position="100"/>
        <end position="184"/>
    </location>
</feature>
<dbReference type="InterPro" id="IPR020056">
    <property type="entry name" value="Rbsml_bL25/Gln-tRNA_synth_N"/>
</dbReference>
<dbReference type="NCBIfam" id="TIGR00731">
    <property type="entry name" value="bL25_bact_ctc"/>
    <property type="match status" value="1"/>
</dbReference>
<feature type="domain" description="Large ribosomal subunit protein bL25 L25" evidence="7">
    <location>
        <begin position="7"/>
        <end position="92"/>
    </location>
</feature>
<evidence type="ECO:0000313" key="9">
    <source>
        <dbReference type="EMBL" id="MSU03326.1"/>
    </source>
</evidence>
<protein>
    <recommendedName>
        <fullName evidence="5">Large ribosomal subunit protein bL25</fullName>
    </recommendedName>
    <alternativeName>
        <fullName evidence="5">General stress protein CTC</fullName>
    </alternativeName>
</protein>
<keyword evidence="2 5" id="KW-0694">RNA-binding</keyword>
<evidence type="ECO:0000259" key="7">
    <source>
        <dbReference type="Pfam" id="PF01386"/>
    </source>
</evidence>
<keyword evidence="3 5" id="KW-0689">Ribosomal protein</keyword>
<dbReference type="Pfam" id="PF14693">
    <property type="entry name" value="Ribosomal_TL5_C"/>
    <property type="match status" value="1"/>
</dbReference>
<evidence type="ECO:0000259" key="8">
    <source>
        <dbReference type="Pfam" id="PF14693"/>
    </source>
</evidence>
<dbReference type="RefSeq" id="WP_154442889.1">
    <property type="nucleotide sequence ID" value="NZ_JAHLPJ010000001.1"/>
</dbReference>
<evidence type="ECO:0000256" key="2">
    <source>
        <dbReference type="ARBA" id="ARBA00022884"/>
    </source>
</evidence>
<organism evidence="9 10">
    <name type="scientific">Tissierella pigra</name>
    <dbReference type="NCBI Taxonomy" id="2607614"/>
    <lineage>
        <taxon>Bacteria</taxon>
        <taxon>Bacillati</taxon>
        <taxon>Bacillota</taxon>
        <taxon>Tissierellia</taxon>
        <taxon>Tissierellales</taxon>
        <taxon>Tissierellaceae</taxon>
        <taxon>Tissierella</taxon>
    </lineage>
</organism>
<dbReference type="PANTHER" id="PTHR33284">
    <property type="entry name" value="RIBOSOMAL PROTEIN L25/GLN-TRNA SYNTHETASE, ANTI-CODON-BINDING DOMAIN-CONTAINING PROTEIN"/>
    <property type="match status" value="1"/>
</dbReference>
<evidence type="ECO:0000256" key="3">
    <source>
        <dbReference type="ARBA" id="ARBA00022980"/>
    </source>
</evidence>
<sequence length="210" mass="23456">MTAIKMQMTRRDEIGKNAIKKIREKNIIPAVIYSRGGETIHASVSLSEFQRVYKEAGASSLLGLDIAGEVMPAIIKDIQKHPVKEQILHVDFQKLNMDEKVKMSVPITLLNRDNIKLQPSILMQLLDQVEIECLPTNIPNGAEVNVEDMDFTTPIFVKDLDIANNDDITILTDLDNLVCTLSQPSVTEEETEDDIPEATEAAPDKIESEE</sequence>
<dbReference type="InterPro" id="IPR029751">
    <property type="entry name" value="Ribosomal_L25_dom"/>
</dbReference>
<feature type="compositionally biased region" description="Acidic residues" evidence="6">
    <location>
        <begin position="187"/>
        <end position="197"/>
    </location>
</feature>
<evidence type="ECO:0000256" key="5">
    <source>
        <dbReference type="HAMAP-Rule" id="MF_01334"/>
    </source>
</evidence>
<dbReference type="GO" id="GO:0008097">
    <property type="term" value="F:5S rRNA binding"/>
    <property type="evidence" value="ECO:0007669"/>
    <property type="project" value="InterPro"/>
</dbReference>
<dbReference type="AlphaFoldDB" id="A0A6N7XPB7"/>
<dbReference type="GO" id="GO:0022625">
    <property type="term" value="C:cytosolic large ribosomal subunit"/>
    <property type="evidence" value="ECO:0007669"/>
    <property type="project" value="TreeGrafter"/>
</dbReference>
<dbReference type="HAMAP" id="MF_01334">
    <property type="entry name" value="Ribosomal_bL25_CTC"/>
    <property type="match status" value="1"/>
</dbReference>
<accession>A0A6N7XPB7</accession>
<proteinExistence type="inferred from homology"/>
<dbReference type="GO" id="GO:0003735">
    <property type="term" value="F:structural constituent of ribosome"/>
    <property type="evidence" value="ECO:0007669"/>
    <property type="project" value="InterPro"/>
</dbReference>
<reference evidence="9 10" key="1">
    <citation type="submission" date="2019-09" db="EMBL/GenBank/DDBJ databases">
        <title>In-depth cultivation of the pig gut microbiome towards novel bacterial diversity and tailored functional studies.</title>
        <authorList>
            <person name="Wylensek D."/>
            <person name="Hitch T.C.A."/>
            <person name="Clavel T."/>
        </authorList>
    </citation>
    <scope>NUCLEOTIDE SEQUENCE [LARGE SCALE GENOMIC DNA]</scope>
    <source>
        <strain evidence="9 10">WCA3-693-APC-4?</strain>
    </source>
</reference>
<dbReference type="InterPro" id="IPR020930">
    <property type="entry name" value="Ribosomal_uL5_bac-type"/>
</dbReference>
<comment type="subunit">
    <text evidence="5">Part of the 50S ribosomal subunit; part of the 5S rRNA/L5/L18/L25 subcomplex. Contacts the 5S rRNA. Binds to the 5S rRNA independently of L5 and L18.</text>
</comment>
<dbReference type="InterPro" id="IPR011035">
    <property type="entry name" value="Ribosomal_bL25/Gln-tRNA_synth"/>
</dbReference>